<sequence>VLSKAAETQVGEHTVFLRQGEGDLHLTLSYESGARGQYVTNLTLADLGPPGGLKTITLVWNDRVGDTGVLLDGVPLGGLTKYSSLNVNSGVKVEVMEGEALVAACNHHFHDVTVLPPARRSPRSTETGIPVWILVLLAVVLLTGLATTALFAVLHYSATMKLQQLQGTTFSSIPRTSSLRSSKRHKDLPGGTPKEAEEDCKSASEVTMAHSETTVTPLTTPASLNNGPRSNKLVETRDFVDLELM</sequence>
<feature type="non-terminal residue" evidence="3">
    <location>
        <position position="1"/>
    </location>
</feature>
<keyword evidence="2" id="KW-0812">Transmembrane</keyword>
<reference evidence="3 4" key="1">
    <citation type="journal article" date="2024" name="BMC Genomics">
        <title>Genome assembly of redclaw crayfish (Cherax quadricarinatus) provides insights into its immune adaptation and hypoxia tolerance.</title>
        <authorList>
            <person name="Liu Z."/>
            <person name="Zheng J."/>
            <person name="Li H."/>
            <person name="Fang K."/>
            <person name="Wang S."/>
            <person name="He J."/>
            <person name="Zhou D."/>
            <person name="Weng S."/>
            <person name="Chi M."/>
            <person name="Gu Z."/>
            <person name="He J."/>
            <person name="Li F."/>
            <person name="Wang M."/>
        </authorList>
    </citation>
    <scope>NUCLEOTIDE SEQUENCE [LARGE SCALE GENOMIC DNA]</scope>
    <source>
        <strain evidence="3">ZL_2023a</strain>
    </source>
</reference>
<proteinExistence type="predicted"/>
<keyword evidence="4" id="KW-1185">Reference proteome</keyword>
<keyword evidence="2" id="KW-0472">Membrane</keyword>
<protein>
    <submittedName>
        <fullName evidence="3">Uncharacterized protein</fullName>
    </submittedName>
</protein>
<name>A0AAW0YI72_CHEQU</name>
<comment type="caution">
    <text evidence="3">The sequence shown here is derived from an EMBL/GenBank/DDBJ whole genome shotgun (WGS) entry which is preliminary data.</text>
</comment>
<dbReference type="Proteomes" id="UP001445076">
    <property type="component" value="Unassembled WGS sequence"/>
</dbReference>
<accession>A0AAW0YI72</accession>
<feature type="region of interest" description="Disordered" evidence="1">
    <location>
        <begin position="173"/>
        <end position="231"/>
    </location>
</feature>
<keyword evidence="2" id="KW-1133">Transmembrane helix</keyword>
<feature type="transmembrane region" description="Helical" evidence="2">
    <location>
        <begin position="129"/>
        <end position="154"/>
    </location>
</feature>
<evidence type="ECO:0000313" key="4">
    <source>
        <dbReference type="Proteomes" id="UP001445076"/>
    </source>
</evidence>
<evidence type="ECO:0000256" key="1">
    <source>
        <dbReference type="SAM" id="MobiDB-lite"/>
    </source>
</evidence>
<evidence type="ECO:0000313" key="3">
    <source>
        <dbReference type="EMBL" id="KAK8751332.1"/>
    </source>
</evidence>
<feature type="compositionally biased region" description="Polar residues" evidence="1">
    <location>
        <begin position="210"/>
        <end position="229"/>
    </location>
</feature>
<evidence type="ECO:0000256" key="2">
    <source>
        <dbReference type="SAM" id="Phobius"/>
    </source>
</evidence>
<organism evidence="3 4">
    <name type="scientific">Cherax quadricarinatus</name>
    <name type="common">Australian red claw crayfish</name>
    <dbReference type="NCBI Taxonomy" id="27406"/>
    <lineage>
        <taxon>Eukaryota</taxon>
        <taxon>Metazoa</taxon>
        <taxon>Ecdysozoa</taxon>
        <taxon>Arthropoda</taxon>
        <taxon>Crustacea</taxon>
        <taxon>Multicrustacea</taxon>
        <taxon>Malacostraca</taxon>
        <taxon>Eumalacostraca</taxon>
        <taxon>Eucarida</taxon>
        <taxon>Decapoda</taxon>
        <taxon>Pleocyemata</taxon>
        <taxon>Astacidea</taxon>
        <taxon>Parastacoidea</taxon>
        <taxon>Parastacidae</taxon>
        <taxon>Cherax</taxon>
    </lineage>
</organism>
<gene>
    <name evidence="3" type="ORF">OTU49_014201</name>
</gene>
<dbReference type="AlphaFoldDB" id="A0AAW0YI72"/>
<dbReference type="EMBL" id="JARKIK010000006">
    <property type="protein sequence ID" value="KAK8751332.1"/>
    <property type="molecule type" value="Genomic_DNA"/>
</dbReference>